<keyword evidence="3" id="KW-1185">Reference proteome</keyword>
<organism evidence="2 3">
    <name type="scientific">Paenibacillus solanacearum</name>
    <dbReference type="NCBI Taxonomy" id="2048548"/>
    <lineage>
        <taxon>Bacteria</taxon>
        <taxon>Bacillati</taxon>
        <taxon>Bacillota</taxon>
        <taxon>Bacilli</taxon>
        <taxon>Bacillales</taxon>
        <taxon>Paenibacillaceae</taxon>
        <taxon>Paenibacillus</taxon>
    </lineage>
</organism>
<dbReference type="EMBL" id="CAJVAS010000009">
    <property type="protein sequence ID" value="CAG7622845.1"/>
    <property type="molecule type" value="Genomic_DNA"/>
</dbReference>
<gene>
    <name evidence="2" type="ORF">PAESOLCIP111_02450</name>
</gene>
<evidence type="ECO:0000256" key="1">
    <source>
        <dbReference type="SAM" id="MobiDB-lite"/>
    </source>
</evidence>
<evidence type="ECO:0000313" key="3">
    <source>
        <dbReference type="Proteomes" id="UP000693672"/>
    </source>
</evidence>
<feature type="region of interest" description="Disordered" evidence="1">
    <location>
        <begin position="1"/>
        <end position="22"/>
    </location>
</feature>
<name>A0A916K0N7_9BACL</name>
<sequence length="343" mass="37847">MNHPPGSRSPDPAPHRGGSRTPSCRIRYSVYRGLRSVEMESGEVKLIMLPELGGKIVSLAYTPGAKEWLVDSGTRALRRAAYGSAFTAADMSGWDECFPTIVACPYPAEGAYQGALLPDHGELWSVPWRTCAEGERVVCSAAGRALPYTFTRTMRFLDERTLRFDYEAANWGGETLSVLWAAHPQFLCTEHTRIVLPEGTDRLLCVDGGRTLEAGRSYRWPTGSPVLDDTFTRAGPATLQDCRKYYVSGRLRAGTIGLYDEQSGHGLSLAWQPDVVPYVGVWIDEGAFNERTVCALEPSNGYYDVLSEACRRGTQLRIGAGQTAKWHLDVRMGQGETLFHANM</sequence>
<dbReference type="RefSeq" id="WP_218092237.1">
    <property type="nucleotide sequence ID" value="NZ_CAJVAS010000009.1"/>
</dbReference>
<reference evidence="2" key="1">
    <citation type="submission" date="2021-06" db="EMBL/GenBank/DDBJ databases">
        <authorList>
            <person name="Criscuolo A."/>
        </authorList>
    </citation>
    <scope>NUCLEOTIDE SEQUENCE</scope>
    <source>
        <strain evidence="2">CIP111600</strain>
    </source>
</reference>
<protein>
    <recommendedName>
        <fullName evidence="4">DUF4432 family protein</fullName>
    </recommendedName>
</protein>
<dbReference type="AlphaFoldDB" id="A0A916K0N7"/>
<evidence type="ECO:0000313" key="2">
    <source>
        <dbReference type="EMBL" id="CAG7622845.1"/>
    </source>
</evidence>
<evidence type="ECO:0008006" key="4">
    <source>
        <dbReference type="Google" id="ProtNLM"/>
    </source>
</evidence>
<proteinExistence type="predicted"/>
<dbReference type="Proteomes" id="UP000693672">
    <property type="component" value="Unassembled WGS sequence"/>
</dbReference>
<accession>A0A916K0N7</accession>
<comment type="caution">
    <text evidence="2">The sequence shown here is derived from an EMBL/GenBank/DDBJ whole genome shotgun (WGS) entry which is preliminary data.</text>
</comment>